<dbReference type="InterPro" id="IPR016181">
    <property type="entry name" value="Acyl_CoA_acyltransferase"/>
</dbReference>
<organism evidence="2 3">
    <name type="scientific">Marisediminitalea aggregata</name>
    <dbReference type="NCBI Taxonomy" id="634436"/>
    <lineage>
        <taxon>Bacteria</taxon>
        <taxon>Pseudomonadati</taxon>
        <taxon>Pseudomonadota</taxon>
        <taxon>Gammaproteobacteria</taxon>
        <taxon>Alteromonadales</taxon>
        <taxon>Alteromonadaceae</taxon>
        <taxon>Marisediminitalea</taxon>
    </lineage>
</organism>
<dbReference type="EMBL" id="FQWD01000004">
    <property type="protein sequence ID" value="SHG70313.1"/>
    <property type="molecule type" value="Genomic_DNA"/>
</dbReference>
<proteinExistence type="predicted"/>
<dbReference type="Proteomes" id="UP000184520">
    <property type="component" value="Unassembled WGS sequence"/>
</dbReference>
<dbReference type="RefSeq" id="WP_073323549.1">
    <property type="nucleotide sequence ID" value="NZ_FQWD01000004.1"/>
</dbReference>
<dbReference type="InterPro" id="IPR000182">
    <property type="entry name" value="GNAT_dom"/>
</dbReference>
<dbReference type="Pfam" id="PF00583">
    <property type="entry name" value="Acetyltransf_1"/>
    <property type="match status" value="1"/>
</dbReference>
<name>A0A1M5M0V4_9ALTE</name>
<gene>
    <name evidence="2" type="ORF">SAMN05216361_2846</name>
</gene>
<dbReference type="STRING" id="634436.SAMN05216361_2846"/>
<sequence length="191" mass="21012">MAKNPESVTYGPLLPEHFDAIIALGNRVQGDGYLNEDNLRTYYELGLLNGINSGHVAWFNNEIVGFRLTFAPGKWAIDKWCSPALWGVELANVCYFKCNTVDPAMQGFGIGTTLLNLAKQSAAEQGAKAGLAHIWLASPGNSAFRYFSKNGGELIKEHPNKWREAALYEGYDCPVCPDTCECVAAEMLLKF</sequence>
<dbReference type="SUPFAM" id="SSF55729">
    <property type="entry name" value="Acyl-CoA N-acyltransferases (Nat)"/>
    <property type="match status" value="1"/>
</dbReference>
<dbReference type="CDD" id="cd04301">
    <property type="entry name" value="NAT_SF"/>
    <property type="match status" value="1"/>
</dbReference>
<dbReference type="AlphaFoldDB" id="A0A1M5M0V4"/>
<dbReference type="GO" id="GO:0016747">
    <property type="term" value="F:acyltransferase activity, transferring groups other than amino-acyl groups"/>
    <property type="evidence" value="ECO:0007669"/>
    <property type="project" value="InterPro"/>
</dbReference>
<dbReference type="Gene3D" id="3.40.630.30">
    <property type="match status" value="1"/>
</dbReference>
<feature type="domain" description="N-acetyltransferase" evidence="1">
    <location>
        <begin position="8"/>
        <end position="174"/>
    </location>
</feature>
<evidence type="ECO:0000259" key="1">
    <source>
        <dbReference type="PROSITE" id="PS51186"/>
    </source>
</evidence>
<keyword evidence="3" id="KW-1185">Reference proteome</keyword>
<evidence type="ECO:0000313" key="2">
    <source>
        <dbReference type="EMBL" id="SHG70313.1"/>
    </source>
</evidence>
<dbReference type="PROSITE" id="PS51186">
    <property type="entry name" value="GNAT"/>
    <property type="match status" value="1"/>
</dbReference>
<accession>A0A1M5M0V4</accession>
<reference evidence="3" key="1">
    <citation type="submission" date="2016-11" db="EMBL/GenBank/DDBJ databases">
        <authorList>
            <person name="Varghese N."/>
            <person name="Submissions S."/>
        </authorList>
    </citation>
    <scope>NUCLEOTIDE SEQUENCE [LARGE SCALE GENOMIC DNA]</scope>
    <source>
        <strain evidence="3">CGMCC 1.8995</strain>
    </source>
</reference>
<evidence type="ECO:0000313" key="3">
    <source>
        <dbReference type="Proteomes" id="UP000184520"/>
    </source>
</evidence>
<protein>
    <submittedName>
        <fullName evidence="2">N-acetylglutamate synthase, GNAT family</fullName>
    </submittedName>
</protein>